<dbReference type="Proteomes" id="UP001596303">
    <property type="component" value="Unassembled WGS sequence"/>
</dbReference>
<keyword evidence="5 10" id="KW-0315">Glutamine amidotransferase</keyword>
<comment type="caution">
    <text evidence="12">The sequence shown here is derived from an EMBL/GenBank/DDBJ whole genome shotgun (WGS) entry which is preliminary data.</text>
</comment>
<feature type="active site" evidence="10">
    <location>
        <position position="195"/>
    </location>
</feature>
<sequence>MPTIVLIDYGAGNIPSVERALEVALRDTGLSFDVQVTDRPEHVLAADRIVIPGVGHFRDCRDGLFKPDGMIDALNEACRTKARPTLGICVGMQLMADIGLEDGKTEGLGWIPGKVDAIPTSAGLPIPHMGWNELIVHSNHPVLDGIEDGDHAYFVHSYHYRPESSSDLLLTTDYGGTITAAIGRDTLVGSQFHPEISQATGLRLLKNWISWNP</sequence>
<feature type="domain" description="Glutamine amidotransferase" evidence="11">
    <location>
        <begin position="7"/>
        <end position="207"/>
    </location>
</feature>
<comment type="pathway">
    <text evidence="1 10">Amino-acid biosynthesis; L-histidine biosynthesis; L-histidine from 5-phospho-alpha-D-ribose 1-diphosphate: step 5/9.</text>
</comment>
<dbReference type="RefSeq" id="WP_377377846.1">
    <property type="nucleotide sequence ID" value="NZ_JBHSSW010000009.1"/>
</dbReference>
<comment type="catalytic activity">
    <reaction evidence="8 10">
        <text>5-[(5-phospho-1-deoxy-D-ribulos-1-ylimino)methylamino]-1-(5-phospho-beta-D-ribosyl)imidazole-4-carboxamide + L-glutamine = D-erythro-1-(imidazol-4-yl)glycerol 3-phosphate + 5-amino-1-(5-phospho-beta-D-ribosyl)imidazole-4-carboxamide + L-glutamate + H(+)</text>
        <dbReference type="Rhea" id="RHEA:24793"/>
        <dbReference type="ChEBI" id="CHEBI:15378"/>
        <dbReference type="ChEBI" id="CHEBI:29985"/>
        <dbReference type="ChEBI" id="CHEBI:58278"/>
        <dbReference type="ChEBI" id="CHEBI:58359"/>
        <dbReference type="ChEBI" id="CHEBI:58475"/>
        <dbReference type="ChEBI" id="CHEBI:58525"/>
        <dbReference type="EC" id="4.3.2.10"/>
    </reaction>
</comment>
<dbReference type="PROSITE" id="PS51273">
    <property type="entry name" value="GATASE_TYPE_1"/>
    <property type="match status" value="1"/>
</dbReference>
<name>A0ABW1S903_9PROT</name>
<evidence type="ECO:0000256" key="4">
    <source>
        <dbReference type="ARBA" id="ARBA00022801"/>
    </source>
</evidence>
<accession>A0ABW1S903</accession>
<dbReference type="PIRSF" id="PIRSF000495">
    <property type="entry name" value="Amidotransf_hisH"/>
    <property type="match status" value="1"/>
</dbReference>
<dbReference type="NCBIfam" id="TIGR01855">
    <property type="entry name" value="IMP_synth_hisH"/>
    <property type="match status" value="1"/>
</dbReference>
<dbReference type="InterPro" id="IPR029062">
    <property type="entry name" value="Class_I_gatase-like"/>
</dbReference>
<comment type="subunit">
    <text evidence="2 10">Heterodimer of HisH and HisF.</text>
</comment>
<evidence type="ECO:0000256" key="6">
    <source>
        <dbReference type="ARBA" id="ARBA00023102"/>
    </source>
</evidence>
<dbReference type="GO" id="GO:0016829">
    <property type="term" value="F:lyase activity"/>
    <property type="evidence" value="ECO:0007669"/>
    <property type="project" value="UniProtKB-KW"/>
</dbReference>
<keyword evidence="10" id="KW-0963">Cytoplasm</keyword>
<dbReference type="Pfam" id="PF00117">
    <property type="entry name" value="GATase"/>
    <property type="match status" value="1"/>
</dbReference>
<keyword evidence="7 10" id="KW-0456">Lyase</keyword>
<feature type="active site" description="Nucleophile" evidence="10">
    <location>
        <position position="89"/>
    </location>
</feature>
<evidence type="ECO:0000256" key="2">
    <source>
        <dbReference type="ARBA" id="ARBA00011152"/>
    </source>
</evidence>
<reference evidence="13" key="1">
    <citation type="journal article" date="2019" name="Int. J. Syst. Evol. Microbiol.">
        <title>The Global Catalogue of Microorganisms (GCM) 10K type strain sequencing project: providing services to taxonomists for standard genome sequencing and annotation.</title>
        <authorList>
            <consortium name="The Broad Institute Genomics Platform"/>
            <consortium name="The Broad Institute Genome Sequencing Center for Infectious Disease"/>
            <person name="Wu L."/>
            <person name="Ma J."/>
        </authorList>
    </citation>
    <scope>NUCLEOTIDE SEQUENCE [LARGE SCALE GENOMIC DNA]</scope>
    <source>
        <strain evidence="13">CGMCC-1.15741</strain>
    </source>
</reference>
<evidence type="ECO:0000256" key="8">
    <source>
        <dbReference type="ARBA" id="ARBA00047838"/>
    </source>
</evidence>
<evidence type="ECO:0000256" key="3">
    <source>
        <dbReference type="ARBA" id="ARBA00022605"/>
    </source>
</evidence>
<evidence type="ECO:0000256" key="1">
    <source>
        <dbReference type="ARBA" id="ARBA00005091"/>
    </source>
</evidence>
<evidence type="ECO:0000256" key="10">
    <source>
        <dbReference type="HAMAP-Rule" id="MF_00278"/>
    </source>
</evidence>
<dbReference type="EMBL" id="JBHSSW010000009">
    <property type="protein sequence ID" value="MFC6198045.1"/>
    <property type="molecule type" value="Genomic_DNA"/>
</dbReference>
<keyword evidence="4 10" id="KW-0378">Hydrolase</keyword>
<keyword evidence="6 10" id="KW-0368">Histidine biosynthesis</keyword>
<evidence type="ECO:0000313" key="12">
    <source>
        <dbReference type="EMBL" id="MFC6198045.1"/>
    </source>
</evidence>
<evidence type="ECO:0000313" key="13">
    <source>
        <dbReference type="Proteomes" id="UP001596303"/>
    </source>
</evidence>
<keyword evidence="13" id="KW-1185">Reference proteome</keyword>
<comment type="catalytic activity">
    <reaction evidence="9 10">
        <text>L-glutamine + H2O = L-glutamate + NH4(+)</text>
        <dbReference type="Rhea" id="RHEA:15889"/>
        <dbReference type="ChEBI" id="CHEBI:15377"/>
        <dbReference type="ChEBI" id="CHEBI:28938"/>
        <dbReference type="ChEBI" id="CHEBI:29985"/>
        <dbReference type="ChEBI" id="CHEBI:58359"/>
        <dbReference type="EC" id="3.5.1.2"/>
    </reaction>
</comment>
<comment type="subcellular location">
    <subcellularLocation>
        <location evidence="10">Cytoplasm</location>
    </subcellularLocation>
</comment>
<evidence type="ECO:0000259" key="11">
    <source>
        <dbReference type="Pfam" id="PF00117"/>
    </source>
</evidence>
<dbReference type="PANTHER" id="PTHR42701">
    <property type="entry name" value="IMIDAZOLE GLYCEROL PHOSPHATE SYNTHASE SUBUNIT HISH"/>
    <property type="match status" value="1"/>
</dbReference>
<dbReference type="EC" id="4.3.2.10" evidence="10"/>
<dbReference type="InterPro" id="IPR017926">
    <property type="entry name" value="GATASE"/>
</dbReference>
<evidence type="ECO:0000256" key="7">
    <source>
        <dbReference type="ARBA" id="ARBA00023239"/>
    </source>
</evidence>
<dbReference type="PANTHER" id="PTHR42701:SF1">
    <property type="entry name" value="IMIDAZOLE GLYCEROL PHOSPHATE SYNTHASE SUBUNIT HISH"/>
    <property type="match status" value="1"/>
</dbReference>
<gene>
    <name evidence="10 12" type="primary">hisH</name>
    <name evidence="12" type="ORF">ACFQDM_08145</name>
</gene>
<evidence type="ECO:0000256" key="5">
    <source>
        <dbReference type="ARBA" id="ARBA00022962"/>
    </source>
</evidence>
<proteinExistence type="inferred from homology"/>
<dbReference type="InterPro" id="IPR010139">
    <property type="entry name" value="Imidazole-glycPsynth_HisH"/>
</dbReference>
<dbReference type="HAMAP" id="MF_00278">
    <property type="entry name" value="HisH"/>
    <property type="match status" value="1"/>
</dbReference>
<dbReference type="CDD" id="cd01748">
    <property type="entry name" value="GATase1_IGP_Synthase"/>
    <property type="match status" value="1"/>
</dbReference>
<organism evidence="12 13">
    <name type="scientific">Ponticaulis profundi</name>
    <dbReference type="NCBI Taxonomy" id="2665222"/>
    <lineage>
        <taxon>Bacteria</taxon>
        <taxon>Pseudomonadati</taxon>
        <taxon>Pseudomonadota</taxon>
        <taxon>Alphaproteobacteria</taxon>
        <taxon>Hyphomonadales</taxon>
        <taxon>Hyphomonadaceae</taxon>
        <taxon>Ponticaulis</taxon>
    </lineage>
</organism>
<protein>
    <recommendedName>
        <fullName evidence="10">Imidazole glycerol phosphate synthase subunit HisH</fullName>
        <ecNumber evidence="10">4.3.2.10</ecNumber>
    </recommendedName>
    <alternativeName>
        <fullName evidence="10">IGP synthase glutaminase subunit</fullName>
        <ecNumber evidence="10">3.5.1.2</ecNumber>
    </alternativeName>
    <alternativeName>
        <fullName evidence="10">IGP synthase subunit HisH</fullName>
    </alternativeName>
    <alternativeName>
        <fullName evidence="10">ImGP synthase subunit HisH</fullName>
        <shortName evidence="10">IGPS subunit HisH</shortName>
    </alternativeName>
</protein>
<keyword evidence="3 10" id="KW-0028">Amino-acid biosynthesis</keyword>
<dbReference type="Gene3D" id="3.40.50.880">
    <property type="match status" value="1"/>
</dbReference>
<comment type="function">
    <text evidence="10">IGPS catalyzes the conversion of PRFAR and glutamine to IGP, AICAR and glutamate. The HisH subunit catalyzes the hydrolysis of glutamine to glutamate and ammonia as part of the synthesis of IGP and AICAR. The resulting ammonia molecule is channeled to the active site of HisF.</text>
</comment>
<feature type="active site" evidence="10">
    <location>
        <position position="193"/>
    </location>
</feature>
<dbReference type="SUPFAM" id="SSF52317">
    <property type="entry name" value="Class I glutamine amidotransferase-like"/>
    <property type="match status" value="1"/>
</dbReference>
<evidence type="ECO:0000256" key="9">
    <source>
        <dbReference type="ARBA" id="ARBA00049534"/>
    </source>
</evidence>
<dbReference type="EC" id="3.5.1.2" evidence="10"/>